<proteinExistence type="predicted"/>
<dbReference type="InterPro" id="IPR049221">
    <property type="entry name" value="DUF6869"/>
</dbReference>
<comment type="caution">
    <text evidence="2">The sequence shown here is derived from an EMBL/GenBank/DDBJ whole genome shotgun (WGS) entry which is preliminary data.</text>
</comment>
<feature type="domain" description="DUF6869" evidence="1">
    <location>
        <begin position="37"/>
        <end position="140"/>
    </location>
</feature>
<evidence type="ECO:0000259" key="1">
    <source>
        <dbReference type="Pfam" id="PF21746"/>
    </source>
</evidence>
<reference evidence="2" key="1">
    <citation type="submission" date="2019-01" db="EMBL/GenBank/DDBJ databases">
        <title>Sinorhodobacter populi sp. nov. isolated from the symptomatic bark tissue of Populus euramericana canker.</title>
        <authorList>
            <person name="Xu G."/>
        </authorList>
    </citation>
    <scope>NUCLEOTIDE SEQUENCE [LARGE SCALE GENOMIC DNA]</scope>
    <source>
        <strain evidence="2">CGMCC 1.12963</strain>
    </source>
</reference>
<dbReference type="Pfam" id="PF21746">
    <property type="entry name" value="DUF6869"/>
    <property type="match status" value="1"/>
</dbReference>
<sequence>MTPLPPELTTRLAEAANAPEGLHSVEALADLWLADHREDRGDPDEMAWSDLCVFELDAHPEELFAFCLRAIRKAENPWQVGLIAAGPLEELIATHGAAIIDRLEEAARRSARIRFALTGIWQGETAPEVWARIEAARIGAMETGFDAGGPLPPA</sequence>
<dbReference type="AlphaFoldDB" id="A0A3S4MJE4"/>
<dbReference type="EMBL" id="SAVA01000002">
    <property type="protein sequence ID" value="RWR53874.1"/>
    <property type="molecule type" value="Genomic_DNA"/>
</dbReference>
<name>A0A3S4MJE4_9RHOB</name>
<keyword evidence="3" id="KW-1185">Reference proteome</keyword>
<gene>
    <name evidence="2" type="ORF">EOW66_04465</name>
</gene>
<evidence type="ECO:0000313" key="3">
    <source>
        <dbReference type="Proteomes" id="UP000288071"/>
    </source>
</evidence>
<accession>A0A3S4MJE4</accession>
<organism evidence="2 3">
    <name type="scientific">Paenirhodobacter huangdaonensis</name>
    <dbReference type="NCBI Taxonomy" id="2501515"/>
    <lineage>
        <taxon>Bacteria</taxon>
        <taxon>Pseudomonadati</taxon>
        <taxon>Pseudomonadota</taxon>
        <taxon>Alphaproteobacteria</taxon>
        <taxon>Rhodobacterales</taxon>
        <taxon>Rhodobacter group</taxon>
        <taxon>Paenirhodobacter</taxon>
    </lineage>
</organism>
<dbReference type="Proteomes" id="UP000288071">
    <property type="component" value="Unassembled WGS sequence"/>
</dbReference>
<protein>
    <recommendedName>
        <fullName evidence="1">DUF6869 domain-containing protein</fullName>
    </recommendedName>
</protein>
<reference evidence="2" key="2">
    <citation type="submission" date="2019-01" db="EMBL/GenBank/DDBJ databases">
        <authorList>
            <person name="Li Y."/>
        </authorList>
    </citation>
    <scope>NUCLEOTIDE SEQUENCE [LARGE SCALE GENOMIC DNA]</scope>
    <source>
        <strain evidence="2">CGMCC 1.12963</strain>
    </source>
</reference>
<dbReference type="RefSeq" id="WP_128155151.1">
    <property type="nucleotide sequence ID" value="NZ_JBHSOM010000016.1"/>
</dbReference>
<evidence type="ECO:0000313" key="2">
    <source>
        <dbReference type="EMBL" id="RWR53874.1"/>
    </source>
</evidence>